<reference evidence="1 2" key="1">
    <citation type="submission" date="2024-06" db="EMBL/GenBank/DDBJ databases">
        <title>The draft genome of Grus japonensis, version 3.</title>
        <authorList>
            <person name="Nabeshima K."/>
            <person name="Suzuki S."/>
            <person name="Onuma M."/>
        </authorList>
    </citation>
    <scope>NUCLEOTIDE SEQUENCE [LARGE SCALE GENOMIC DNA]</scope>
    <source>
        <strain evidence="1 2">451A</strain>
    </source>
</reference>
<evidence type="ECO:0000313" key="1">
    <source>
        <dbReference type="EMBL" id="GAB0184068.1"/>
    </source>
</evidence>
<proteinExistence type="predicted"/>
<protein>
    <recommendedName>
        <fullName evidence="3">Rna-directed dna polymerase from mobile element jockey-like</fullName>
    </recommendedName>
</protein>
<comment type="caution">
    <text evidence="1">The sequence shown here is derived from an EMBL/GenBank/DDBJ whole genome shotgun (WGS) entry which is preliminary data.</text>
</comment>
<organism evidence="1 2">
    <name type="scientific">Grus japonensis</name>
    <name type="common">Japanese crane</name>
    <name type="synonym">Red-crowned crane</name>
    <dbReference type="NCBI Taxonomy" id="30415"/>
    <lineage>
        <taxon>Eukaryota</taxon>
        <taxon>Metazoa</taxon>
        <taxon>Chordata</taxon>
        <taxon>Craniata</taxon>
        <taxon>Vertebrata</taxon>
        <taxon>Euteleostomi</taxon>
        <taxon>Archelosauria</taxon>
        <taxon>Archosauria</taxon>
        <taxon>Dinosauria</taxon>
        <taxon>Saurischia</taxon>
        <taxon>Theropoda</taxon>
        <taxon>Coelurosauria</taxon>
        <taxon>Aves</taxon>
        <taxon>Neognathae</taxon>
        <taxon>Neoaves</taxon>
        <taxon>Gruiformes</taxon>
        <taxon>Gruidae</taxon>
        <taxon>Grus</taxon>
    </lineage>
</organism>
<gene>
    <name evidence="1" type="ORF">GRJ2_000872100</name>
</gene>
<keyword evidence="2" id="KW-1185">Reference proteome</keyword>
<accession>A0ABC9WEZ9</accession>
<name>A0ABC9WEZ9_GRUJA</name>
<evidence type="ECO:0008006" key="3">
    <source>
        <dbReference type="Google" id="ProtNLM"/>
    </source>
</evidence>
<sequence length="82" mass="9252">MKFNKRKCKVLHLVRNNPMDQYMLGTTQLESSFAEKDLGVLVDTKLNMSQQCAPVAKKATGILGCLRASIATRLREVMLPHY</sequence>
<dbReference type="AlphaFoldDB" id="A0ABC9WEZ9"/>
<dbReference type="PANTHER" id="PTHR33332">
    <property type="entry name" value="REVERSE TRANSCRIPTASE DOMAIN-CONTAINING PROTEIN"/>
    <property type="match status" value="1"/>
</dbReference>
<evidence type="ECO:0000313" key="2">
    <source>
        <dbReference type="Proteomes" id="UP001623348"/>
    </source>
</evidence>
<dbReference type="EMBL" id="BAAFJT010000002">
    <property type="protein sequence ID" value="GAB0184068.1"/>
    <property type="molecule type" value="Genomic_DNA"/>
</dbReference>
<dbReference type="Proteomes" id="UP001623348">
    <property type="component" value="Unassembled WGS sequence"/>
</dbReference>